<evidence type="ECO:0000256" key="2">
    <source>
        <dbReference type="SAM" id="Coils"/>
    </source>
</evidence>
<dbReference type="EMBL" id="BARS01000762">
    <property type="protein sequence ID" value="GAF82223.1"/>
    <property type="molecule type" value="Genomic_DNA"/>
</dbReference>
<dbReference type="PANTHER" id="PTHR33449">
    <property type="entry name" value="NUCLEOID-ASSOCIATED PROTEIN YBAB"/>
    <property type="match status" value="1"/>
</dbReference>
<dbReference type="NCBIfam" id="TIGR00103">
    <property type="entry name" value="DNA_YbaB_EbfC"/>
    <property type="match status" value="1"/>
</dbReference>
<dbReference type="SUPFAM" id="SSF82607">
    <property type="entry name" value="YbaB-like"/>
    <property type="match status" value="1"/>
</dbReference>
<protein>
    <recommendedName>
        <fullName evidence="4">Nucleoid-associated protein</fullName>
    </recommendedName>
</protein>
<dbReference type="InterPro" id="IPR004401">
    <property type="entry name" value="YbaB/EbfC"/>
</dbReference>
<sequence>GMNQQMMQQMQQLQGQIAKAQQALEETIIETSAGGGAVSVVMTAQPKMNSITVQAEVVDPDDVEMLQDLIMAAVNEALEQVRATQMQQMAGVAGGLNIPGLTG</sequence>
<reference evidence="3" key="1">
    <citation type="journal article" date="2014" name="Front. Microbiol.">
        <title>High frequency of phylogenetically diverse reductive dehalogenase-homologous genes in deep subseafloor sedimentary metagenomes.</title>
        <authorList>
            <person name="Kawai M."/>
            <person name="Futagami T."/>
            <person name="Toyoda A."/>
            <person name="Takaki Y."/>
            <person name="Nishi S."/>
            <person name="Hori S."/>
            <person name="Arai W."/>
            <person name="Tsubouchi T."/>
            <person name="Morono Y."/>
            <person name="Uchiyama I."/>
            <person name="Ito T."/>
            <person name="Fujiyama A."/>
            <person name="Inagaki F."/>
            <person name="Takami H."/>
        </authorList>
    </citation>
    <scope>NUCLEOTIDE SEQUENCE</scope>
    <source>
        <strain evidence="3">Expedition CK06-06</strain>
    </source>
</reference>
<keyword evidence="2" id="KW-0175">Coiled coil</keyword>
<proteinExistence type="inferred from homology"/>
<dbReference type="PIRSF" id="PIRSF004555">
    <property type="entry name" value="UCP004555"/>
    <property type="match status" value="1"/>
</dbReference>
<dbReference type="PANTHER" id="PTHR33449:SF1">
    <property type="entry name" value="NUCLEOID-ASSOCIATED PROTEIN YBAB"/>
    <property type="match status" value="1"/>
</dbReference>
<evidence type="ECO:0000313" key="3">
    <source>
        <dbReference type="EMBL" id="GAF82223.1"/>
    </source>
</evidence>
<gene>
    <name evidence="3" type="ORF">S01H1_01700</name>
</gene>
<dbReference type="HAMAP" id="MF_00274">
    <property type="entry name" value="DNA_YbaB_EbfC"/>
    <property type="match status" value="1"/>
</dbReference>
<organism evidence="3">
    <name type="scientific">marine sediment metagenome</name>
    <dbReference type="NCBI Taxonomy" id="412755"/>
    <lineage>
        <taxon>unclassified sequences</taxon>
        <taxon>metagenomes</taxon>
        <taxon>ecological metagenomes</taxon>
    </lineage>
</organism>
<dbReference type="InterPro" id="IPR036894">
    <property type="entry name" value="YbaB-like_sf"/>
</dbReference>
<name>X0SMB3_9ZZZZ</name>
<evidence type="ECO:0008006" key="4">
    <source>
        <dbReference type="Google" id="ProtNLM"/>
    </source>
</evidence>
<accession>X0SMB3</accession>
<feature type="non-terminal residue" evidence="3">
    <location>
        <position position="1"/>
    </location>
</feature>
<evidence type="ECO:0000256" key="1">
    <source>
        <dbReference type="ARBA" id="ARBA00023125"/>
    </source>
</evidence>
<keyword evidence="1" id="KW-0238">DNA-binding</keyword>
<dbReference type="GO" id="GO:0003677">
    <property type="term" value="F:DNA binding"/>
    <property type="evidence" value="ECO:0007669"/>
    <property type="project" value="UniProtKB-KW"/>
</dbReference>
<dbReference type="AlphaFoldDB" id="X0SMB3"/>
<feature type="coiled-coil region" evidence="2">
    <location>
        <begin position="3"/>
        <end position="30"/>
    </location>
</feature>
<dbReference type="Pfam" id="PF02575">
    <property type="entry name" value="YbaB_DNA_bd"/>
    <property type="match status" value="1"/>
</dbReference>
<dbReference type="Gene3D" id="3.30.1310.10">
    <property type="entry name" value="Nucleoid-associated protein YbaB-like domain"/>
    <property type="match status" value="1"/>
</dbReference>
<dbReference type="GO" id="GO:0005829">
    <property type="term" value="C:cytosol"/>
    <property type="evidence" value="ECO:0007669"/>
    <property type="project" value="TreeGrafter"/>
</dbReference>
<comment type="caution">
    <text evidence="3">The sequence shown here is derived from an EMBL/GenBank/DDBJ whole genome shotgun (WGS) entry which is preliminary data.</text>
</comment>